<feature type="region of interest" description="Disordered" evidence="1">
    <location>
        <begin position="61"/>
        <end position="81"/>
    </location>
</feature>
<keyword evidence="3" id="KW-1185">Reference proteome</keyword>
<dbReference type="AlphaFoldDB" id="A0AAQ3RPT3"/>
<proteinExistence type="predicted"/>
<accession>A0AAQ3RPT3</accession>
<gene>
    <name evidence="2" type="ORF">V8G54_026328</name>
</gene>
<evidence type="ECO:0000256" key="1">
    <source>
        <dbReference type="SAM" id="MobiDB-lite"/>
    </source>
</evidence>
<reference evidence="2 3" key="1">
    <citation type="journal article" date="2023" name="Life. Sci Alliance">
        <title>Evolutionary insights into 3D genome organization and epigenetic landscape of Vigna mungo.</title>
        <authorList>
            <person name="Junaid A."/>
            <person name="Singh B."/>
            <person name="Bhatia S."/>
        </authorList>
    </citation>
    <scope>NUCLEOTIDE SEQUENCE [LARGE SCALE GENOMIC DNA]</scope>
    <source>
        <strain evidence="2">Urdbean</strain>
    </source>
</reference>
<dbReference type="Proteomes" id="UP001374535">
    <property type="component" value="Chromosome 8"/>
</dbReference>
<dbReference type="EMBL" id="CP144693">
    <property type="protein sequence ID" value="WVZ00259.1"/>
    <property type="molecule type" value="Genomic_DNA"/>
</dbReference>
<evidence type="ECO:0000313" key="2">
    <source>
        <dbReference type="EMBL" id="WVZ00259.1"/>
    </source>
</evidence>
<sequence>MVMAPGSSGRADTWHSSSATRPRSPRESSGSSSERSVRCPWEGSRRGRWRRSRCRWAWGGGRSLRPRSSGRPRWQAFPGPGRRARVHRSRECCYSVPFGRNKCCCECEESLI</sequence>
<protein>
    <submittedName>
        <fullName evidence="2">Uncharacterized protein</fullName>
    </submittedName>
</protein>
<feature type="region of interest" description="Disordered" evidence="1">
    <location>
        <begin position="1"/>
        <end position="46"/>
    </location>
</feature>
<evidence type="ECO:0000313" key="3">
    <source>
        <dbReference type="Proteomes" id="UP001374535"/>
    </source>
</evidence>
<organism evidence="2 3">
    <name type="scientific">Vigna mungo</name>
    <name type="common">Black gram</name>
    <name type="synonym">Phaseolus mungo</name>
    <dbReference type="NCBI Taxonomy" id="3915"/>
    <lineage>
        <taxon>Eukaryota</taxon>
        <taxon>Viridiplantae</taxon>
        <taxon>Streptophyta</taxon>
        <taxon>Embryophyta</taxon>
        <taxon>Tracheophyta</taxon>
        <taxon>Spermatophyta</taxon>
        <taxon>Magnoliopsida</taxon>
        <taxon>eudicotyledons</taxon>
        <taxon>Gunneridae</taxon>
        <taxon>Pentapetalae</taxon>
        <taxon>rosids</taxon>
        <taxon>fabids</taxon>
        <taxon>Fabales</taxon>
        <taxon>Fabaceae</taxon>
        <taxon>Papilionoideae</taxon>
        <taxon>50 kb inversion clade</taxon>
        <taxon>NPAAA clade</taxon>
        <taxon>indigoferoid/millettioid clade</taxon>
        <taxon>Phaseoleae</taxon>
        <taxon>Vigna</taxon>
    </lineage>
</organism>
<name>A0AAQ3RPT3_VIGMU</name>